<organism evidence="1 2">
    <name type="scientific">Tagetes erecta</name>
    <name type="common">African marigold</name>
    <dbReference type="NCBI Taxonomy" id="13708"/>
    <lineage>
        <taxon>Eukaryota</taxon>
        <taxon>Viridiplantae</taxon>
        <taxon>Streptophyta</taxon>
        <taxon>Embryophyta</taxon>
        <taxon>Tracheophyta</taxon>
        <taxon>Spermatophyta</taxon>
        <taxon>Magnoliopsida</taxon>
        <taxon>eudicotyledons</taxon>
        <taxon>Gunneridae</taxon>
        <taxon>Pentapetalae</taxon>
        <taxon>asterids</taxon>
        <taxon>campanulids</taxon>
        <taxon>Asterales</taxon>
        <taxon>Asteraceae</taxon>
        <taxon>Asteroideae</taxon>
        <taxon>Heliantheae alliance</taxon>
        <taxon>Tageteae</taxon>
        <taxon>Tagetes</taxon>
    </lineage>
</organism>
<dbReference type="Proteomes" id="UP001229421">
    <property type="component" value="Unassembled WGS sequence"/>
</dbReference>
<name>A0AAD8KHS8_TARER</name>
<accession>A0AAD8KHS8</accession>
<evidence type="ECO:0000313" key="1">
    <source>
        <dbReference type="EMBL" id="KAK1423073.1"/>
    </source>
</evidence>
<dbReference type="AlphaFoldDB" id="A0AAD8KHS8"/>
<reference evidence="1" key="1">
    <citation type="journal article" date="2023" name="bioRxiv">
        <title>Improved chromosome-level genome assembly for marigold (Tagetes erecta).</title>
        <authorList>
            <person name="Jiang F."/>
            <person name="Yuan L."/>
            <person name="Wang S."/>
            <person name="Wang H."/>
            <person name="Xu D."/>
            <person name="Wang A."/>
            <person name="Fan W."/>
        </authorList>
    </citation>
    <scope>NUCLEOTIDE SEQUENCE</scope>
    <source>
        <strain evidence="1">WSJ</strain>
        <tissue evidence="1">Leaf</tissue>
    </source>
</reference>
<proteinExistence type="predicted"/>
<evidence type="ECO:0000313" key="2">
    <source>
        <dbReference type="Proteomes" id="UP001229421"/>
    </source>
</evidence>
<sequence>MIMLIEPFHVKSGSSLSSIVSCFGSFQTCYGIQNVIVFKVTDQLYSGPWASGRFGLPLTIGPQVHHLYRYVTLSKERNPLPLKPHDPNSHNGAMRYEVMNRQLTPGQSS</sequence>
<protein>
    <submittedName>
        <fullName evidence="1">Uncharacterized protein</fullName>
    </submittedName>
</protein>
<keyword evidence="2" id="KW-1185">Reference proteome</keyword>
<gene>
    <name evidence="1" type="ORF">QVD17_18367</name>
</gene>
<comment type="caution">
    <text evidence="1">The sequence shown here is derived from an EMBL/GenBank/DDBJ whole genome shotgun (WGS) entry which is preliminary data.</text>
</comment>
<dbReference type="EMBL" id="JAUHHV010000005">
    <property type="protein sequence ID" value="KAK1423073.1"/>
    <property type="molecule type" value="Genomic_DNA"/>
</dbReference>